<gene>
    <name evidence="3" type="ORF">C5Y83_03925</name>
</gene>
<feature type="domain" description="Activator of Hsp90 ATPase homologue 1/2-like C-terminal" evidence="2">
    <location>
        <begin position="17"/>
        <end position="149"/>
    </location>
</feature>
<accession>A0A2S8G661</accession>
<dbReference type="Gene3D" id="3.30.530.20">
    <property type="match status" value="2"/>
</dbReference>
<protein>
    <recommendedName>
        <fullName evidence="2">Activator of Hsp90 ATPase homologue 1/2-like C-terminal domain-containing protein</fullName>
    </recommendedName>
</protein>
<comment type="similarity">
    <text evidence="1">Belongs to the AHA1 family.</text>
</comment>
<dbReference type="InterPro" id="IPR013538">
    <property type="entry name" value="ASHA1/2-like_C"/>
</dbReference>
<dbReference type="InterPro" id="IPR023393">
    <property type="entry name" value="START-like_dom_sf"/>
</dbReference>
<dbReference type="Pfam" id="PF08327">
    <property type="entry name" value="AHSA1"/>
    <property type="match status" value="2"/>
</dbReference>
<evidence type="ECO:0000313" key="3">
    <source>
        <dbReference type="EMBL" id="PQO39893.1"/>
    </source>
</evidence>
<dbReference type="RefSeq" id="WP_105328328.1">
    <property type="nucleotide sequence ID" value="NZ_PUHY01000004.1"/>
</dbReference>
<name>A0A2S8G661_9BACT</name>
<organism evidence="3 4">
    <name type="scientific">Blastopirellula marina</name>
    <dbReference type="NCBI Taxonomy" id="124"/>
    <lineage>
        <taxon>Bacteria</taxon>
        <taxon>Pseudomonadati</taxon>
        <taxon>Planctomycetota</taxon>
        <taxon>Planctomycetia</taxon>
        <taxon>Pirellulales</taxon>
        <taxon>Pirellulaceae</taxon>
        <taxon>Blastopirellula</taxon>
    </lineage>
</organism>
<evidence type="ECO:0000313" key="4">
    <source>
        <dbReference type="Proteomes" id="UP000238322"/>
    </source>
</evidence>
<evidence type="ECO:0000256" key="1">
    <source>
        <dbReference type="ARBA" id="ARBA00006817"/>
    </source>
</evidence>
<sequence length="317" mass="35966">MFDNPKPNEIYICRVYDAPIAVVWDAWTDTEKVAQWWGPRGFTLTTHSKELRPGGFWNYTMHGPDGTDYPNRTVYHEVTPRRKLVYDHGATADRAPLFRVTVLFSENDGKTTMEMTMALATAEQAAATRKFVKEAGGNATWDRLAEFLEKQNSSRDLFVINRSFEASKEVVFSMWTDPGHFVKWLPPAGFEMEILEGEIVPGSSIFFRTSNNKDVTMYAKMSYQAIQSPDFLVYEQAFCNEHGEPGHHPSLPIWPSTILTTIRFFDEGPHGSRVNVNWEPCGKFTAAEVKAFLNLRSSMTQGWNGSFDKLEAILPVG</sequence>
<dbReference type="SUPFAM" id="SSF55961">
    <property type="entry name" value="Bet v1-like"/>
    <property type="match status" value="2"/>
</dbReference>
<feature type="domain" description="Activator of Hsp90 ATPase homologue 1/2-like C-terminal" evidence="2">
    <location>
        <begin position="166"/>
        <end position="314"/>
    </location>
</feature>
<dbReference type="CDD" id="cd08894">
    <property type="entry name" value="SRPBCC_CalC_Aha1-like_1"/>
    <property type="match status" value="1"/>
</dbReference>
<dbReference type="OrthoDB" id="9805228at2"/>
<reference evidence="3 4" key="1">
    <citation type="submission" date="2018-02" db="EMBL/GenBank/DDBJ databases">
        <title>Comparative genomes isolates from brazilian mangrove.</title>
        <authorList>
            <person name="Araujo J.E."/>
            <person name="Taketani R.G."/>
            <person name="Silva M.C.P."/>
            <person name="Loureco M.V."/>
            <person name="Andreote F.D."/>
        </authorList>
    </citation>
    <scope>NUCLEOTIDE SEQUENCE [LARGE SCALE GENOMIC DNA]</scope>
    <source>
        <strain evidence="3 4">Hex-1 MGV</strain>
    </source>
</reference>
<dbReference type="CDD" id="cd07814">
    <property type="entry name" value="SRPBCC_CalC_Aha1-like"/>
    <property type="match status" value="1"/>
</dbReference>
<dbReference type="EMBL" id="PUHY01000004">
    <property type="protein sequence ID" value="PQO39893.1"/>
    <property type="molecule type" value="Genomic_DNA"/>
</dbReference>
<dbReference type="Proteomes" id="UP000238322">
    <property type="component" value="Unassembled WGS sequence"/>
</dbReference>
<proteinExistence type="inferred from homology"/>
<dbReference type="AlphaFoldDB" id="A0A2S8G661"/>
<evidence type="ECO:0000259" key="2">
    <source>
        <dbReference type="Pfam" id="PF08327"/>
    </source>
</evidence>
<comment type="caution">
    <text evidence="3">The sequence shown here is derived from an EMBL/GenBank/DDBJ whole genome shotgun (WGS) entry which is preliminary data.</text>
</comment>